<dbReference type="InParanoid" id="A0A1E7FWI5"/>
<evidence type="ECO:0000313" key="2">
    <source>
        <dbReference type="EMBL" id="OEU22528.1"/>
    </source>
</evidence>
<proteinExistence type="predicted"/>
<evidence type="ECO:0000256" key="1">
    <source>
        <dbReference type="SAM" id="MobiDB-lite"/>
    </source>
</evidence>
<feature type="region of interest" description="Disordered" evidence="1">
    <location>
        <begin position="133"/>
        <end position="156"/>
    </location>
</feature>
<sequence length="752" mass="84111">MRALMLNFSHQEWKKQNHIIFPQPPNLANFRQFSKKHAKKKSRRKLLSRRDFDVVEKIYHHINHTSRKVTTPTVCSHTCSLRVLSTFSNQSLKFETIIQMSALADLDNFLDSEEADNGIRLGKARQLIVVPQGAASSVNEDGKDNTADKDEDEDGSQAARSYRAMIMLKQDISIQNCPSVLIKNPDQAGLLAKELFAGLSIANRKRYSTLHIRELLDALLEAYPEKVMAAASAGGKKGIQDHFGPLLSNDQTLSVLTHLVCYGCTGRKGIASSEKSAQHTASMYHQNIRNKYKIGIGQRKKFVRACMDFQLLDRLAEAITTTAAAETELGEEVCEALLVMIELIGYPPEEISRNIHDEGDIDVGEEVLLSPLATNDWWAGLIGTLCQPTCTPQQRLAISRTCMQVFSLATGNSSRICKSHAPATDATEQASENVVDEKEEKLANRLIEWGLTDKIHAALVTQLPLLIKALDLPNHDILNFQATFSTSNDSVSASLDNDVLMIRHPGRYQTVPLGSWRLQLLALLKEIIVYSRASSDQPSQAIEAIMGLPLPIEFKKKTENEKESEDDDNIQLIYNPWPALCSYIWAYPNNDFYGIIFFEMLRSVVLMHHEPALRLILQKSKFLTKAVKSATKSNKQSSSVLLDCLNLLRLRALSLSPSLFLPQYLNSHDGWKAHVDQLLEMTMVQQTPIKDEGKAVEIFLGSTFAKQLGLADITEYDATTAIAVSGDVNQSKQEEKGDKKKKKNNKKKKKKK</sequence>
<keyword evidence="3" id="KW-1185">Reference proteome</keyword>
<protein>
    <submittedName>
        <fullName evidence="2">Uncharacterized protein</fullName>
    </submittedName>
</protein>
<dbReference type="KEGG" id="fcy:FRACYDRAFT_232687"/>
<dbReference type="Proteomes" id="UP000095751">
    <property type="component" value="Unassembled WGS sequence"/>
</dbReference>
<feature type="compositionally biased region" description="Basic residues" evidence="1">
    <location>
        <begin position="739"/>
        <end position="752"/>
    </location>
</feature>
<reference evidence="2 3" key="1">
    <citation type="submission" date="2016-09" db="EMBL/GenBank/DDBJ databases">
        <title>Extensive genetic diversity and differential bi-allelic expression allows diatom success in the polar Southern Ocean.</title>
        <authorList>
            <consortium name="DOE Joint Genome Institute"/>
            <person name="Mock T."/>
            <person name="Otillar R.P."/>
            <person name="Strauss J."/>
            <person name="Dupont C."/>
            <person name="Frickenhaus S."/>
            <person name="Maumus F."/>
            <person name="Mcmullan M."/>
            <person name="Sanges R."/>
            <person name="Schmutz J."/>
            <person name="Toseland A."/>
            <person name="Valas R."/>
            <person name="Veluchamy A."/>
            <person name="Ward B.J."/>
            <person name="Allen A."/>
            <person name="Barry K."/>
            <person name="Falciatore A."/>
            <person name="Ferrante M."/>
            <person name="Fortunato A.E."/>
            <person name="Gloeckner G."/>
            <person name="Gruber A."/>
            <person name="Hipkin R."/>
            <person name="Janech M."/>
            <person name="Kroth P."/>
            <person name="Leese F."/>
            <person name="Lindquist E."/>
            <person name="Lyon B.R."/>
            <person name="Martin J."/>
            <person name="Mayer C."/>
            <person name="Parker M."/>
            <person name="Quesneville H."/>
            <person name="Raymond J."/>
            <person name="Uhlig C."/>
            <person name="Valentin K.U."/>
            <person name="Worden A.Z."/>
            <person name="Armbrust E.V."/>
            <person name="Bowler C."/>
            <person name="Green B."/>
            <person name="Moulton V."/>
            <person name="Van Oosterhout C."/>
            <person name="Grigoriev I."/>
        </authorList>
    </citation>
    <scope>NUCLEOTIDE SEQUENCE [LARGE SCALE GENOMIC DNA]</scope>
    <source>
        <strain evidence="2 3">CCMP1102</strain>
    </source>
</reference>
<dbReference type="AlphaFoldDB" id="A0A1E7FWI5"/>
<gene>
    <name evidence="2" type="ORF">FRACYDRAFT_232687</name>
</gene>
<dbReference type="EMBL" id="KV784353">
    <property type="protein sequence ID" value="OEU22528.1"/>
    <property type="molecule type" value="Genomic_DNA"/>
</dbReference>
<dbReference type="OrthoDB" id="42524at2759"/>
<feature type="region of interest" description="Disordered" evidence="1">
    <location>
        <begin position="727"/>
        <end position="752"/>
    </location>
</feature>
<evidence type="ECO:0000313" key="3">
    <source>
        <dbReference type="Proteomes" id="UP000095751"/>
    </source>
</evidence>
<organism evidence="2 3">
    <name type="scientific">Fragilariopsis cylindrus CCMP1102</name>
    <dbReference type="NCBI Taxonomy" id="635003"/>
    <lineage>
        <taxon>Eukaryota</taxon>
        <taxon>Sar</taxon>
        <taxon>Stramenopiles</taxon>
        <taxon>Ochrophyta</taxon>
        <taxon>Bacillariophyta</taxon>
        <taxon>Bacillariophyceae</taxon>
        <taxon>Bacillariophycidae</taxon>
        <taxon>Bacillariales</taxon>
        <taxon>Bacillariaceae</taxon>
        <taxon>Fragilariopsis</taxon>
    </lineage>
</organism>
<accession>A0A1E7FWI5</accession>
<name>A0A1E7FWI5_9STRA</name>